<name>A0A939DH80_9GAMM</name>
<dbReference type="SUPFAM" id="SSF109910">
    <property type="entry name" value="YgfY-like"/>
    <property type="match status" value="1"/>
</dbReference>
<dbReference type="EMBL" id="JAFKCZ010000012">
    <property type="protein sequence ID" value="MBN7798184.1"/>
    <property type="molecule type" value="Genomic_DNA"/>
</dbReference>
<evidence type="ECO:0000256" key="5">
    <source>
        <dbReference type="ARBA" id="ARBA00023186"/>
    </source>
</evidence>
<dbReference type="GO" id="GO:0006105">
    <property type="term" value="P:succinate metabolic process"/>
    <property type="evidence" value="ECO:0007669"/>
    <property type="project" value="TreeGrafter"/>
</dbReference>
<dbReference type="RefSeq" id="WP_206561627.1">
    <property type="nucleotide sequence ID" value="NZ_JAFKCZ010000012.1"/>
</dbReference>
<keyword evidence="5" id="KW-0143">Chaperone</keyword>
<keyword evidence="4" id="KW-0963">Cytoplasm</keyword>
<proteinExistence type="inferred from homology"/>
<comment type="similarity">
    <text evidence="2">Belongs to the SdhE FAD assembly factor family.</text>
</comment>
<evidence type="ECO:0000256" key="3">
    <source>
        <dbReference type="ARBA" id="ARBA00019418"/>
    </source>
</evidence>
<dbReference type="InterPro" id="IPR050531">
    <property type="entry name" value="SdhE_FAD_assembly_factor"/>
</dbReference>
<dbReference type="InterPro" id="IPR036714">
    <property type="entry name" value="SDH_sf"/>
</dbReference>
<evidence type="ECO:0000256" key="2">
    <source>
        <dbReference type="ARBA" id="ARBA00008571"/>
    </source>
</evidence>
<dbReference type="PANTHER" id="PTHR39585:SF1">
    <property type="entry name" value="FAD ASSEMBLY FACTOR SDHE"/>
    <property type="match status" value="1"/>
</dbReference>
<organism evidence="6 7">
    <name type="scientific">Parahaliea mediterranea</name>
    <dbReference type="NCBI Taxonomy" id="651086"/>
    <lineage>
        <taxon>Bacteria</taxon>
        <taxon>Pseudomonadati</taxon>
        <taxon>Pseudomonadota</taxon>
        <taxon>Gammaproteobacteria</taxon>
        <taxon>Cellvibrionales</taxon>
        <taxon>Halieaceae</taxon>
        <taxon>Parahaliea</taxon>
    </lineage>
</organism>
<evidence type="ECO:0000256" key="1">
    <source>
        <dbReference type="ARBA" id="ARBA00004496"/>
    </source>
</evidence>
<keyword evidence="7" id="KW-1185">Reference proteome</keyword>
<evidence type="ECO:0000313" key="7">
    <source>
        <dbReference type="Proteomes" id="UP000664303"/>
    </source>
</evidence>
<dbReference type="Gene3D" id="1.10.150.250">
    <property type="entry name" value="Flavinator of succinate dehydrogenase"/>
    <property type="match status" value="1"/>
</dbReference>
<dbReference type="AlphaFoldDB" id="A0A939DH80"/>
<accession>A0A939DH80</accession>
<dbReference type="InterPro" id="IPR005631">
    <property type="entry name" value="SDH"/>
</dbReference>
<protein>
    <recommendedName>
        <fullName evidence="3">FAD assembly factor SdhE</fullName>
    </recommendedName>
</protein>
<sequence>MIQEEEIKRMRWASRRGMLELDLVLEPFVNDCYPRLDERDRQRYRRLMECEDQELFAWFLRREEPEDAELAAIVRQVLEHKRGAAGA</sequence>
<evidence type="ECO:0000313" key="6">
    <source>
        <dbReference type="EMBL" id="MBN7798184.1"/>
    </source>
</evidence>
<evidence type="ECO:0000256" key="4">
    <source>
        <dbReference type="ARBA" id="ARBA00022490"/>
    </source>
</evidence>
<comment type="subcellular location">
    <subcellularLocation>
        <location evidence="1">Cytoplasm</location>
    </subcellularLocation>
</comment>
<gene>
    <name evidence="6" type="ORF">JYP50_16360</name>
</gene>
<dbReference type="GO" id="GO:0005737">
    <property type="term" value="C:cytoplasm"/>
    <property type="evidence" value="ECO:0007669"/>
    <property type="project" value="UniProtKB-SubCell"/>
</dbReference>
<dbReference type="PANTHER" id="PTHR39585">
    <property type="entry name" value="FAD ASSEMBLY FACTOR SDHE"/>
    <property type="match status" value="1"/>
</dbReference>
<dbReference type="Proteomes" id="UP000664303">
    <property type="component" value="Unassembled WGS sequence"/>
</dbReference>
<dbReference type="Pfam" id="PF03937">
    <property type="entry name" value="Sdh5"/>
    <property type="match status" value="1"/>
</dbReference>
<comment type="caution">
    <text evidence="6">The sequence shown here is derived from an EMBL/GenBank/DDBJ whole genome shotgun (WGS) entry which is preliminary data.</text>
</comment>
<reference evidence="6" key="1">
    <citation type="submission" date="2021-02" db="EMBL/GenBank/DDBJ databases">
        <title>PHA producing bacteria isolated from coastal sediment in Guangdong, Shenzhen.</title>
        <authorList>
            <person name="Zheng W."/>
            <person name="Yu S."/>
            <person name="Huang Y."/>
        </authorList>
    </citation>
    <scope>NUCLEOTIDE SEQUENCE</scope>
    <source>
        <strain evidence="6">TN14-10</strain>
    </source>
</reference>